<comment type="caution">
    <text evidence="6">The sequence shown here is derived from an EMBL/GenBank/DDBJ whole genome shotgun (WGS) entry which is preliminary data.</text>
</comment>
<reference evidence="6" key="1">
    <citation type="thesis" date="2021" institute="BYU ScholarsArchive" country="Provo, UT, USA">
        <title>Applications of and Algorithms for Genome Assembly and Genomic Analyses with an Emphasis on Marine Teleosts.</title>
        <authorList>
            <person name="Pickett B.D."/>
        </authorList>
    </citation>
    <scope>NUCLEOTIDE SEQUENCE</scope>
    <source>
        <strain evidence="6">HI-2016</strain>
    </source>
</reference>
<dbReference type="GO" id="GO:0000981">
    <property type="term" value="F:DNA-binding transcription factor activity, RNA polymerase II-specific"/>
    <property type="evidence" value="ECO:0007669"/>
    <property type="project" value="TreeGrafter"/>
</dbReference>
<keyword evidence="7" id="KW-1185">Reference proteome</keyword>
<dbReference type="CDD" id="cd14660">
    <property type="entry name" value="E2F_DD"/>
    <property type="match status" value="1"/>
</dbReference>
<dbReference type="GO" id="GO:0046983">
    <property type="term" value="F:protein dimerization activity"/>
    <property type="evidence" value="ECO:0007669"/>
    <property type="project" value="InterPro"/>
</dbReference>
<keyword evidence="4" id="KW-0804">Transcription</keyword>
<dbReference type="PANTHER" id="PTHR12081:SF44">
    <property type="entry name" value="TRANSCRIPTION FACTOR E2F3"/>
    <property type="match status" value="1"/>
</dbReference>
<evidence type="ECO:0000256" key="4">
    <source>
        <dbReference type="ARBA" id="ARBA00023163"/>
    </source>
</evidence>
<dbReference type="InterPro" id="IPR037241">
    <property type="entry name" value="E2F-DP_heterodim"/>
</dbReference>
<feature type="domain" description="E2F transcription factor CC-MB" evidence="5">
    <location>
        <begin position="15"/>
        <end position="72"/>
    </location>
</feature>
<keyword evidence="3" id="KW-0238">DNA-binding</keyword>
<dbReference type="InterPro" id="IPR015633">
    <property type="entry name" value="E2F"/>
</dbReference>
<evidence type="ECO:0000259" key="5">
    <source>
        <dbReference type="Pfam" id="PF16421"/>
    </source>
</evidence>
<organism evidence="6 7">
    <name type="scientific">Albula glossodonta</name>
    <name type="common">roundjaw bonefish</name>
    <dbReference type="NCBI Taxonomy" id="121402"/>
    <lineage>
        <taxon>Eukaryota</taxon>
        <taxon>Metazoa</taxon>
        <taxon>Chordata</taxon>
        <taxon>Craniata</taxon>
        <taxon>Vertebrata</taxon>
        <taxon>Euteleostomi</taxon>
        <taxon>Actinopterygii</taxon>
        <taxon>Neopterygii</taxon>
        <taxon>Teleostei</taxon>
        <taxon>Albuliformes</taxon>
        <taxon>Albulidae</taxon>
        <taxon>Albula</taxon>
    </lineage>
</organism>
<dbReference type="GO" id="GO:0000978">
    <property type="term" value="F:RNA polymerase II cis-regulatory region sequence-specific DNA binding"/>
    <property type="evidence" value="ECO:0007669"/>
    <property type="project" value="InterPro"/>
</dbReference>
<dbReference type="Pfam" id="PF16421">
    <property type="entry name" value="E2F_CC-MB"/>
    <property type="match status" value="1"/>
</dbReference>
<dbReference type="InterPro" id="IPR032198">
    <property type="entry name" value="E2F_CC-MB"/>
</dbReference>
<dbReference type="EMBL" id="JAFBMS010000001">
    <property type="protein sequence ID" value="KAG9355737.1"/>
    <property type="molecule type" value="Genomic_DNA"/>
</dbReference>
<dbReference type="AlphaFoldDB" id="A0A8T2PWB4"/>
<accession>A0A8T2PWB4</accession>
<dbReference type="PANTHER" id="PTHR12081">
    <property type="entry name" value="TRANSCRIPTION FACTOR E2F"/>
    <property type="match status" value="1"/>
</dbReference>
<sequence>MSVHGGSYTSLTTLTYAYVTYEDIQRSRGLRDQTVIVIKAPSETKLEVPDPQESLQVHLSSTKGPIDVFLCPDETSSNSPQKNVLDTNGNPCTFVKVLQEPAGSSSGLVVPDCPVAVTPISPLTSPLSSLLQQTEDQIPSALDGPFVSLSSHLLSEDYMLSLGDEEGISDLFDTYDLDKLPLDDLLCN</sequence>
<dbReference type="Proteomes" id="UP000824540">
    <property type="component" value="Unassembled WGS sequence"/>
</dbReference>
<evidence type="ECO:0000256" key="2">
    <source>
        <dbReference type="ARBA" id="ARBA00023015"/>
    </source>
</evidence>
<evidence type="ECO:0000313" key="7">
    <source>
        <dbReference type="Proteomes" id="UP000824540"/>
    </source>
</evidence>
<name>A0A8T2PWB4_9TELE</name>
<protein>
    <recommendedName>
        <fullName evidence="5">E2F transcription factor CC-MB domain-containing protein</fullName>
    </recommendedName>
</protein>
<comment type="similarity">
    <text evidence="1">Belongs to the E2F/DP family.</text>
</comment>
<dbReference type="GO" id="GO:0090575">
    <property type="term" value="C:RNA polymerase II transcription regulator complex"/>
    <property type="evidence" value="ECO:0007669"/>
    <property type="project" value="TreeGrafter"/>
</dbReference>
<keyword evidence="2" id="KW-0805">Transcription regulation</keyword>
<evidence type="ECO:0000256" key="1">
    <source>
        <dbReference type="ARBA" id="ARBA00010940"/>
    </source>
</evidence>
<gene>
    <name evidence="6" type="ORF">JZ751_000575</name>
</gene>
<proteinExistence type="inferred from homology"/>
<evidence type="ECO:0000313" key="6">
    <source>
        <dbReference type="EMBL" id="KAG9355737.1"/>
    </source>
</evidence>
<dbReference type="SUPFAM" id="SSF144074">
    <property type="entry name" value="E2F-DP heterodimerization region"/>
    <property type="match status" value="1"/>
</dbReference>
<evidence type="ECO:0000256" key="3">
    <source>
        <dbReference type="ARBA" id="ARBA00023125"/>
    </source>
</evidence>
<dbReference type="OrthoDB" id="1743261at2759"/>
<dbReference type="Gene3D" id="6.10.250.540">
    <property type="match status" value="1"/>
</dbReference>